<reference evidence="2" key="2">
    <citation type="submission" date="2015-11" db="EMBL/GenBank/DDBJ databases">
        <authorList>
            <person name="Zhang Y."/>
            <person name="Guo Z."/>
        </authorList>
    </citation>
    <scope>NUCLEOTIDE SEQUENCE</scope>
</reference>
<dbReference type="SMART" id="SM01375">
    <property type="entry name" value="Dynein_light"/>
    <property type="match status" value="1"/>
</dbReference>
<dbReference type="SUPFAM" id="SSF47473">
    <property type="entry name" value="EF-hand"/>
    <property type="match status" value="1"/>
</dbReference>
<dbReference type="InterPro" id="IPR011992">
    <property type="entry name" value="EF-hand-dom_pair"/>
</dbReference>
<dbReference type="InterPro" id="IPR037177">
    <property type="entry name" value="DLC_sf"/>
</dbReference>
<dbReference type="EMBL" id="LN902841">
    <property type="protein sequence ID" value="CDS35976.1"/>
    <property type="molecule type" value="Genomic_DNA"/>
</dbReference>
<dbReference type="GO" id="GO:0007017">
    <property type="term" value="P:microtubule-based process"/>
    <property type="evidence" value="ECO:0007669"/>
    <property type="project" value="InterPro"/>
</dbReference>
<evidence type="ECO:0000313" key="3">
    <source>
        <dbReference type="Proteomes" id="UP000017246"/>
    </source>
</evidence>
<dbReference type="InterPro" id="IPR001372">
    <property type="entry name" value="Dynein_light_chain_typ-1/2"/>
</dbReference>
<feature type="region of interest" description="Disordered" evidence="1">
    <location>
        <begin position="65"/>
        <end position="88"/>
    </location>
</feature>
<evidence type="ECO:0000313" key="2">
    <source>
        <dbReference type="EMBL" id="CDS35976.1"/>
    </source>
</evidence>
<dbReference type="AlphaFoldDB" id="A0A068XYS2"/>
<organism evidence="2 3">
    <name type="scientific">Echinococcus multilocularis</name>
    <name type="common">Fox tapeworm</name>
    <dbReference type="NCBI Taxonomy" id="6211"/>
    <lineage>
        <taxon>Eukaryota</taxon>
        <taxon>Metazoa</taxon>
        <taxon>Spiralia</taxon>
        <taxon>Lophotrochozoa</taxon>
        <taxon>Platyhelminthes</taxon>
        <taxon>Cestoda</taxon>
        <taxon>Eucestoda</taxon>
        <taxon>Cyclophyllidea</taxon>
        <taxon>Taeniidae</taxon>
        <taxon>Echinococcus</taxon>
    </lineage>
</organism>
<keyword evidence="3" id="KW-1185">Reference proteome</keyword>
<evidence type="ECO:0000256" key="1">
    <source>
        <dbReference type="SAM" id="MobiDB-lite"/>
    </source>
</evidence>
<dbReference type="Gene3D" id="1.10.238.10">
    <property type="entry name" value="EF-hand"/>
    <property type="match status" value="1"/>
</dbReference>
<dbReference type="CDD" id="cd21454">
    <property type="entry name" value="DLC-like_TAL"/>
    <property type="match status" value="1"/>
</dbReference>
<dbReference type="Pfam" id="PF01221">
    <property type="entry name" value="Dynein_light"/>
    <property type="match status" value="1"/>
</dbReference>
<sequence length="177" mass="20930">MCEELKDAYFTIDKKHSDVITIEDLENYRRENNLNEDFIQRWQKLFDPENTGVITLQRFSEVLGLSKEEDPEEDEKAERTPTAPEEQPEILQIAEDMEPDKQKVIFDLVRQVEETNEVNDGDIVRSLKAKLDEKYGRLWHVLIVRGQYHAFYSYEGGNSFCFKKGPRIYIIFKTPTY</sequence>
<dbReference type="Proteomes" id="UP000017246">
    <property type="component" value="Unassembled WGS sequence"/>
</dbReference>
<reference evidence="2" key="1">
    <citation type="journal article" date="2013" name="Nature">
        <title>The genomes of four tapeworm species reveal adaptations to parasitism.</title>
        <authorList>
            <person name="Tsai I.J."/>
            <person name="Zarowiecki M."/>
            <person name="Holroyd N."/>
            <person name="Garciarrubio A."/>
            <person name="Sanchez-Flores A."/>
            <person name="Brooks K.L."/>
            <person name="Tracey A."/>
            <person name="Bobes R.J."/>
            <person name="Fragoso G."/>
            <person name="Sciutto E."/>
            <person name="Aslett M."/>
            <person name="Beasley H."/>
            <person name="Bennett H.M."/>
            <person name="Cai J."/>
            <person name="Camicia F."/>
            <person name="Clark R."/>
            <person name="Cucher M."/>
            <person name="De Silva N."/>
            <person name="Day T.A."/>
            <person name="Deplazes P."/>
            <person name="Estrada K."/>
            <person name="Fernandez C."/>
            <person name="Holland P.W."/>
            <person name="Hou J."/>
            <person name="Hu S."/>
            <person name="Huckvale T."/>
            <person name="Hung S.S."/>
            <person name="Kamenetzky L."/>
            <person name="Keane J.A."/>
            <person name="Kiss F."/>
            <person name="Koziol U."/>
            <person name="Lambert O."/>
            <person name="Liu K."/>
            <person name="Luo X."/>
            <person name="Luo Y."/>
            <person name="Macchiaroli N."/>
            <person name="Nichol S."/>
            <person name="Paps J."/>
            <person name="Parkinson J."/>
            <person name="Pouchkina-Stantcheva N."/>
            <person name="Riddiford N."/>
            <person name="Rosenzvit M."/>
            <person name="Salinas G."/>
            <person name="Wasmuth J.D."/>
            <person name="Zamanian M."/>
            <person name="Zheng Y."/>
            <person name="Cai X."/>
            <person name="Soberon X."/>
            <person name="Olson P.D."/>
            <person name="Laclette J.P."/>
            <person name="Brehm K."/>
            <person name="Berriman M."/>
            <person name="Garciarrubio A."/>
            <person name="Bobes R.J."/>
            <person name="Fragoso G."/>
            <person name="Sanchez-Flores A."/>
            <person name="Estrada K."/>
            <person name="Cevallos M.A."/>
            <person name="Morett E."/>
            <person name="Gonzalez V."/>
            <person name="Portillo T."/>
            <person name="Ochoa-Leyva A."/>
            <person name="Jose M.V."/>
            <person name="Sciutto E."/>
            <person name="Landa A."/>
            <person name="Jimenez L."/>
            <person name="Valdes V."/>
            <person name="Carrero J.C."/>
            <person name="Larralde C."/>
            <person name="Morales-Montor J."/>
            <person name="Limon-Lason J."/>
            <person name="Soberon X."/>
            <person name="Laclette J.P."/>
        </authorList>
    </citation>
    <scope>NUCLEOTIDE SEQUENCE [LARGE SCALE GENOMIC DNA]</scope>
</reference>
<protein>
    <submittedName>
        <fullName evidence="2">Tegumental antigen</fullName>
    </submittedName>
</protein>
<dbReference type="SUPFAM" id="SSF54648">
    <property type="entry name" value="DLC"/>
    <property type="match status" value="1"/>
</dbReference>
<accession>A0A068XYS2</accession>
<dbReference type="GO" id="GO:0030286">
    <property type="term" value="C:dynein complex"/>
    <property type="evidence" value="ECO:0007669"/>
    <property type="project" value="InterPro"/>
</dbReference>
<dbReference type="OMA" id="HAFYSYE"/>
<proteinExistence type="predicted"/>
<name>A0A068XYS2_ECHMU</name>
<gene>
    <name evidence="2" type="ORF">EmuJ_001193900</name>
</gene>
<dbReference type="Gene3D" id="3.30.740.10">
    <property type="entry name" value="Protein Inhibitor Of Neuronal Nitric Oxide Synthase"/>
    <property type="match status" value="1"/>
</dbReference>
<dbReference type="STRING" id="6211.A0A068XYS2"/>
<dbReference type="OrthoDB" id="6262383at2759"/>